<gene>
    <name evidence="4" type="ORF">PMEA_00025681</name>
</gene>
<feature type="compositionally biased region" description="Polar residues" evidence="2">
    <location>
        <begin position="56"/>
        <end position="72"/>
    </location>
</feature>
<keyword evidence="5" id="KW-1185">Reference proteome</keyword>
<feature type="compositionally biased region" description="Polar residues" evidence="2">
    <location>
        <begin position="144"/>
        <end position="179"/>
    </location>
</feature>
<feature type="compositionally biased region" description="Polar residues" evidence="2">
    <location>
        <begin position="1"/>
        <end position="15"/>
    </location>
</feature>
<dbReference type="Gene3D" id="1.10.238.10">
    <property type="entry name" value="EF-hand"/>
    <property type="match status" value="1"/>
</dbReference>
<dbReference type="GO" id="GO:0005509">
    <property type="term" value="F:calcium ion binding"/>
    <property type="evidence" value="ECO:0007669"/>
    <property type="project" value="InterPro"/>
</dbReference>
<reference evidence="4 5" key="1">
    <citation type="submission" date="2022-05" db="EMBL/GenBank/DDBJ databases">
        <authorList>
            <consortium name="Genoscope - CEA"/>
            <person name="William W."/>
        </authorList>
    </citation>
    <scope>NUCLEOTIDE SEQUENCE [LARGE SCALE GENOMIC DNA]</scope>
</reference>
<evidence type="ECO:0000313" key="4">
    <source>
        <dbReference type="EMBL" id="CAH3040085.1"/>
    </source>
</evidence>
<dbReference type="InterPro" id="IPR052394">
    <property type="entry name" value="LRR-containing"/>
</dbReference>
<dbReference type="SUPFAM" id="SSF52047">
    <property type="entry name" value="RNI-like"/>
    <property type="match status" value="1"/>
</dbReference>
<dbReference type="PANTHER" id="PTHR24114:SF2">
    <property type="entry name" value="F-BOX DOMAIN-CONTAINING PROTEIN-RELATED"/>
    <property type="match status" value="1"/>
</dbReference>
<evidence type="ECO:0000259" key="3">
    <source>
        <dbReference type="PROSITE" id="PS50222"/>
    </source>
</evidence>
<feature type="domain" description="EF-hand" evidence="3">
    <location>
        <begin position="628"/>
        <end position="663"/>
    </location>
</feature>
<dbReference type="InterPro" id="IPR018247">
    <property type="entry name" value="EF_Hand_1_Ca_BS"/>
</dbReference>
<organism evidence="4 5">
    <name type="scientific">Pocillopora meandrina</name>
    <dbReference type="NCBI Taxonomy" id="46732"/>
    <lineage>
        <taxon>Eukaryota</taxon>
        <taxon>Metazoa</taxon>
        <taxon>Cnidaria</taxon>
        <taxon>Anthozoa</taxon>
        <taxon>Hexacorallia</taxon>
        <taxon>Scleractinia</taxon>
        <taxon>Astrocoeniina</taxon>
        <taxon>Pocilloporidae</taxon>
        <taxon>Pocillopora</taxon>
    </lineage>
</organism>
<feature type="compositionally biased region" description="Polar residues" evidence="2">
    <location>
        <begin position="83"/>
        <end position="103"/>
    </location>
</feature>
<dbReference type="Gene3D" id="3.80.10.10">
    <property type="entry name" value="Ribonuclease Inhibitor"/>
    <property type="match status" value="3"/>
</dbReference>
<dbReference type="SMART" id="SM00054">
    <property type="entry name" value="EFh"/>
    <property type="match status" value="2"/>
</dbReference>
<dbReference type="EMBL" id="CALNXJ010000005">
    <property type="protein sequence ID" value="CAH3040085.1"/>
    <property type="molecule type" value="Genomic_DNA"/>
</dbReference>
<dbReference type="InterPro" id="IPR032675">
    <property type="entry name" value="LRR_dom_sf"/>
</dbReference>
<dbReference type="Pfam" id="PF13499">
    <property type="entry name" value="EF-hand_7"/>
    <property type="match status" value="1"/>
</dbReference>
<dbReference type="InterPro" id="IPR001611">
    <property type="entry name" value="Leu-rich_rpt"/>
</dbReference>
<dbReference type="Proteomes" id="UP001159428">
    <property type="component" value="Unassembled WGS sequence"/>
</dbReference>
<dbReference type="CDD" id="cd00051">
    <property type="entry name" value="EFh"/>
    <property type="match status" value="1"/>
</dbReference>
<sequence length="695" mass="76939">MKSSKSVKSNGTNTHGIHGDTITATNLVDKPDILPIKKQAAKKAIYRRAITPLPPKTTSNAKPTSRPQTSLGLYNEKDGSFDVLSTESRPSSAFGFNSNNDRTASGHKISRLKGPQKGKSGVKSSQKYKKVPPKARVVWKDNAEQQGQATNTDAKSANADQPKLNGSGSNSLTPQTWARSSLDRERVLPRRRTGFNAGALIPGSVSTMVSLPETDENQNTASLASPSFQDILDHDASSEYDTDLEEDFPVPRKAFDPTGKNLYHKLCKEGDLVPVSFLSDRLNCQEVIMKHHGLGSQGTFPIARALIKNTFTEKLDLTDNYIEAAGGVALARMLLDNCYITEINLSENFLRSEGGLAFASMLLKNQSLVKLVLRSNHLGDKDAKAFADALRENRTLTYLDLSHNDIGEMGGIYLGAGLGMNYGLKHLDVSWNCIRFKGAVGMAQGLKTNDCLAHLNISWNGLSLLGCVALGRFLKKNEALESLDISNNRIGLLATQKLALGIAAHPNLKVLKIGKNPIGDGGVETLLNVIKAHRAIKFLSLEDITVSPKIYDEIKEIEKEKGVTIITGGIGGYKRPKEMPPGMRILLTFIQDNRLRLVDWFNQFDKDHSGGISREEFKIGLKETGLVMTQRQLDRLIDFIDINDDGEIEYSELMRGREITIQEIRQEKKIEERQRKFDEERMRLPKLEGYDYDLM</sequence>
<comment type="caution">
    <text evidence="4">The sequence shown here is derived from an EMBL/GenBank/DDBJ whole genome shotgun (WGS) entry which is preliminary data.</text>
</comment>
<name>A0AAU9VZN0_9CNID</name>
<feature type="region of interest" description="Disordered" evidence="2">
    <location>
        <begin position="1"/>
        <end position="29"/>
    </location>
</feature>
<dbReference type="PANTHER" id="PTHR24114">
    <property type="entry name" value="LEUCINE RICH REPEAT FAMILY PROTEIN"/>
    <property type="match status" value="1"/>
</dbReference>
<dbReference type="SUPFAM" id="SSF47473">
    <property type="entry name" value="EF-hand"/>
    <property type="match status" value="1"/>
</dbReference>
<dbReference type="PROSITE" id="PS00018">
    <property type="entry name" value="EF_HAND_1"/>
    <property type="match status" value="1"/>
</dbReference>
<proteinExistence type="predicted"/>
<evidence type="ECO:0000256" key="1">
    <source>
        <dbReference type="ARBA" id="ARBA00022837"/>
    </source>
</evidence>
<dbReference type="SMART" id="SM00368">
    <property type="entry name" value="LRR_RI"/>
    <property type="match status" value="8"/>
</dbReference>
<keyword evidence="1" id="KW-0106">Calcium</keyword>
<dbReference type="InterPro" id="IPR002048">
    <property type="entry name" value="EF_hand_dom"/>
</dbReference>
<feature type="domain" description="EF-hand" evidence="3">
    <location>
        <begin position="592"/>
        <end position="627"/>
    </location>
</feature>
<dbReference type="InterPro" id="IPR011992">
    <property type="entry name" value="EF-hand-dom_pair"/>
</dbReference>
<feature type="region of interest" description="Disordered" evidence="2">
    <location>
        <begin position="47"/>
        <end position="184"/>
    </location>
</feature>
<evidence type="ECO:0000313" key="5">
    <source>
        <dbReference type="Proteomes" id="UP001159428"/>
    </source>
</evidence>
<protein>
    <recommendedName>
        <fullName evidence="3">EF-hand domain-containing protein</fullName>
    </recommendedName>
</protein>
<accession>A0AAU9VZN0</accession>
<dbReference type="AlphaFoldDB" id="A0AAU9VZN0"/>
<dbReference type="PROSITE" id="PS50222">
    <property type="entry name" value="EF_HAND_2"/>
    <property type="match status" value="2"/>
</dbReference>
<evidence type="ECO:0000256" key="2">
    <source>
        <dbReference type="SAM" id="MobiDB-lite"/>
    </source>
</evidence>
<dbReference type="Pfam" id="PF13516">
    <property type="entry name" value="LRR_6"/>
    <property type="match status" value="5"/>
</dbReference>